<name>A0A3B0YFM0_9ZZZZ</name>
<dbReference type="EMBL" id="UOFL01000178">
    <property type="protein sequence ID" value="VAW79695.1"/>
    <property type="molecule type" value="Genomic_DNA"/>
</dbReference>
<organism evidence="1">
    <name type="scientific">hydrothermal vent metagenome</name>
    <dbReference type="NCBI Taxonomy" id="652676"/>
    <lineage>
        <taxon>unclassified sequences</taxon>
        <taxon>metagenomes</taxon>
        <taxon>ecological metagenomes</taxon>
    </lineage>
</organism>
<accession>A0A3B0YFM0</accession>
<gene>
    <name evidence="1" type="ORF">MNBD_GAMMA12-2071</name>
</gene>
<dbReference type="AlphaFoldDB" id="A0A3B0YFM0"/>
<dbReference type="InterPro" id="IPR045397">
    <property type="entry name" value="TumE-like"/>
</dbReference>
<reference evidence="1" key="1">
    <citation type="submission" date="2018-06" db="EMBL/GenBank/DDBJ databases">
        <authorList>
            <person name="Zhirakovskaya E."/>
        </authorList>
    </citation>
    <scope>NUCLEOTIDE SEQUENCE</scope>
</reference>
<proteinExistence type="predicted"/>
<evidence type="ECO:0000313" key="1">
    <source>
        <dbReference type="EMBL" id="VAW79695.1"/>
    </source>
</evidence>
<protein>
    <submittedName>
        <fullName evidence="1">Uncharacterized protein</fullName>
    </submittedName>
</protein>
<dbReference type="Pfam" id="PF20126">
    <property type="entry name" value="TumE"/>
    <property type="match status" value="1"/>
</dbReference>
<sequence>MPDDHALKALLDLDGEIFIMDDKHWVKFECHLVEKNEHVPYGIKYSLTLHDKSNTRILGYDNAHDSAKSKRKNFTAKRIVWDHKHEREKVKTYDFSSADQLLVDFWQDVNAILENS</sequence>